<keyword evidence="7" id="KW-0732">Signal</keyword>
<keyword evidence="4 5" id="KW-0720">Serine protease</keyword>
<dbReference type="PANTHER" id="PTHR43806:SF11">
    <property type="entry name" value="CEREVISIN-RELATED"/>
    <property type="match status" value="1"/>
</dbReference>
<proteinExistence type="inferred from homology"/>
<dbReference type="InterPro" id="IPR010259">
    <property type="entry name" value="S8pro/Inhibitor_I9"/>
</dbReference>
<comment type="caution">
    <text evidence="10">The sequence shown here is derived from an EMBL/GenBank/DDBJ whole genome shotgun (WGS) entry which is preliminary data.</text>
</comment>
<dbReference type="PROSITE" id="PS51892">
    <property type="entry name" value="SUBTILASE"/>
    <property type="match status" value="1"/>
</dbReference>
<dbReference type="CDD" id="cd04077">
    <property type="entry name" value="Peptidases_S8_PCSK9_ProteinaseK_like"/>
    <property type="match status" value="1"/>
</dbReference>
<dbReference type="GO" id="GO:0005615">
    <property type="term" value="C:extracellular space"/>
    <property type="evidence" value="ECO:0007669"/>
    <property type="project" value="TreeGrafter"/>
</dbReference>
<evidence type="ECO:0000256" key="2">
    <source>
        <dbReference type="ARBA" id="ARBA00022670"/>
    </source>
</evidence>
<dbReference type="Pfam" id="PF05922">
    <property type="entry name" value="Inhibitor_I9"/>
    <property type="match status" value="1"/>
</dbReference>
<dbReference type="InterPro" id="IPR015500">
    <property type="entry name" value="Peptidase_S8_subtilisin-rel"/>
</dbReference>
<evidence type="ECO:0000313" key="10">
    <source>
        <dbReference type="EMBL" id="OMH84827.1"/>
    </source>
</evidence>
<dbReference type="InterPro" id="IPR037045">
    <property type="entry name" value="S8pro/Inhibitor_I9_sf"/>
</dbReference>
<dbReference type="InterPro" id="IPR050131">
    <property type="entry name" value="Peptidase_S8_subtilisin-like"/>
</dbReference>
<evidence type="ECO:0000256" key="4">
    <source>
        <dbReference type="ARBA" id="ARBA00022825"/>
    </source>
</evidence>
<evidence type="ECO:0000256" key="1">
    <source>
        <dbReference type="ARBA" id="ARBA00011073"/>
    </source>
</evidence>
<dbReference type="InterPro" id="IPR034193">
    <property type="entry name" value="PCSK9_ProteinaseK-like"/>
</dbReference>
<gene>
    <name evidence="10" type="ORF">AX774_g1634</name>
</gene>
<feature type="signal peptide" evidence="7">
    <location>
        <begin position="1"/>
        <end position="18"/>
    </location>
</feature>
<evidence type="ECO:0000256" key="6">
    <source>
        <dbReference type="RuleBase" id="RU003355"/>
    </source>
</evidence>
<feature type="active site" description="Charge relay system" evidence="5">
    <location>
        <position position="202"/>
    </location>
</feature>
<dbReference type="PRINTS" id="PR00723">
    <property type="entry name" value="SUBTILISIN"/>
</dbReference>
<dbReference type="GO" id="GO:0004252">
    <property type="term" value="F:serine-type endopeptidase activity"/>
    <property type="evidence" value="ECO:0007669"/>
    <property type="project" value="UniProtKB-UniRule"/>
</dbReference>
<accession>A0A1R1PV32</accession>
<dbReference type="FunFam" id="3.40.50.200:FF:000007">
    <property type="entry name" value="Subtilisin-like serine protease"/>
    <property type="match status" value="1"/>
</dbReference>
<feature type="domain" description="Inhibitor I9" evidence="9">
    <location>
        <begin position="44"/>
        <end position="125"/>
    </location>
</feature>
<dbReference type="InterPro" id="IPR023828">
    <property type="entry name" value="Peptidase_S8_Ser-AS"/>
</dbReference>
<dbReference type="PROSITE" id="PS00137">
    <property type="entry name" value="SUBTILASE_HIS"/>
    <property type="match status" value="1"/>
</dbReference>
<dbReference type="PANTHER" id="PTHR43806">
    <property type="entry name" value="PEPTIDASE S8"/>
    <property type="match status" value="1"/>
</dbReference>
<dbReference type="InterPro" id="IPR022398">
    <property type="entry name" value="Peptidase_S8_His-AS"/>
</dbReference>
<feature type="chain" id="PRO_5012638929" evidence="7">
    <location>
        <begin position="19"/>
        <end position="423"/>
    </location>
</feature>
<dbReference type="InterPro" id="IPR000209">
    <property type="entry name" value="Peptidase_S8/S53_dom"/>
</dbReference>
<evidence type="ECO:0000256" key="3">
    <source>
        <dbReference type="ARBA" id="ARBA00022801"/>
    </source>
</evidence>
<name>A0A1R1PV32_ZANCU</name>
<keyword evidence="11" id="KW-1185">Reference proteome</keyword>
<feature type="domain" description="Peptidase S8/S53" evidence="8">
    <location>
        <begin position="161"/>
        <end position="403"/>
    </location>
</feature>
<dbReference type="InterPro" id="IPR023827">
    <property type="entry name" value="Peptidase_S8_Asp-AS"/>
</dbReference>
<evidence type="ECO:0000259" key="8">
    <source>
        <dbReference type="Pfam" id="PF00082"/>
    </source>
</evidence>
<evidence type="ECO:0000256" key="5">
    <source>
        <dbReference type="PROSITE-ProRule" id="PRU01240"/>
    </source>
</evidence>
<evidence type="ECO:0000256" key="7">
    <source>
        <dbReference type="SAM" id="SignalP"/>
    </source>
</evidence>
<organism evidence="10 11">
    <name type="scientific">Zancudomyces culisetae</name>
    <name type="common">Gut fungus</name>
    <name type="synonym">Smittium culisetae</name>
    <dbReference type="NCBI Taxonomy" id="1213189"/>
    <lineage>
        <taxon>Eukaryota</taxon>
        <taxon>Fungi</taxon>
        <taxon>Fungi incertae sedis</taxon>
        <taxon>Zoopagomycota</taxon>
        <taxon>Kickxellomycotina</taxon>
        <taxon>Harpellomycetes</taxon>
        <taxon>Harpellales</taxon>
        <taxon>Legeriomycetaceae</taxon>
        <taxon>Zancudomyces</taxon>
    </lineage>
</organism>
<comment type="similarity">
    <text evidence="1 5 6">Belongs to the peptidase S8 family.</text>
</comment>
<feature type="active site" description="Charge relay system" evidence="5">
    <location>
        <position position="366"/>
    </location>
</feature>
<dbReference type="GO" id="GO:0006508">
    <property type="term" value="P:proteolysis"/>
    <property type="evidence" value="ECO:0007669"/>
    <property type="project" value="UniProtKB-KW"/>
</dbReference>
<dbReference type="AlphaFoldDB" id="A0A1R1PV32"/>
<feature type="active site" description="Charge relay system" evidence="5">
    <location>
        <position position="170"/>
    </location>
</feature>
<protein>
    <submittedName>
        <fullName evidence="10">Subtilisin-like protease</fullName>
    </submittedName>
</protein>
<dbReference type="SUPFAM" id="SSF54897">
    <property type="entry name" value="Protease propeptides/inhibitors"/>
    <property type="match status" value="1"/>
</dbReference>
<dbReference type="Proteomes" id="UP000188320">
    <property type="component" value="Unassembled WGS sequence"/>
</dbReference>
<keyword evidence="2 5" id="KW-0645">Protease</keyword>
<dbReference type="Pfam" id="PF00082">
    <property type="entry name" value="Peptidase_S8"/>
    <property type="match status" value="1"/>
</dbReference>
<keyword evidence="3 5" id="KW-0378">Hydrolase</keyword>
<dbReference type="PROSITE" id="PS00136">
    <property type="entry name" value="SUBTILASE_ASP"/>
    <property type="match status" value="1"/>
</dbReference>
<dbReference type="PROSITE" id="PS00138">
    <property type="entry name" value="SUBTILASE_SER"/>
    <property type="match status" value="1"/>
</dbReference>
<dbReference type="Gene3D" id="3.40.50.200">
    <property type="entry name" value="Peptidase S8/S53 domain"/>
    <property type="match status" value="1"/>
</dbReference>
<dbReference type="Gene3D" id="3.30.70.80">
    <property type="entry name" value="Peptidase S8 propeptide/proteinase inhibitor I9"/>
    <property type="match status" value="1"/>
</dbReference>
<evidence type="ECO:0000259" key="9">
    <source>
        <dbReference type="Pfam" id="PF05922"/>
    </source>
</evidence>
<reference evidence="11" key="1">
    <citation type="submission" date="2017-01" db="EMBL/GenBank/DDBJ databases">
        <authorList>
            <person name="Wang Y."/>
            <person name="White M."/>
            <person name="Kvist S."/>
            <person name="Moncalvo J.-M."/>
        </authorList>
    </citation>
    <scope>NUCLEOTIDE SEQUENCE [LARGE SCALE GENOMIC DNA]</scope>
    <source>
        <strain evidence="11">COL-18-3</strain>
    </source>
</reference>
<dbReference type="OrthoDB" id="206201at2759"/>
<dbReference type="EMBL" id="LSSK01000142">
    <property type="protein sequence ID" value="OMH84827.1"/>
    <property type="molecule type" value="Genomic_DNA"/>
</dbReference>
<evidence type="ECO:0000313" key="11">
    <source>
        <dbReference type="Proteomes" id="UP000188320"/>
    </source>
</evidence>
<sequence>MRILSVVTYLSLTATSFAYVKFGSYAKQKPVLSTPAEPQTIENSYIVVFKKSVKPGLGAFASHFHQLHRNINLLKAESSEESINNINHIYDEGVVGYSGTFEPKLIEFIKNSDEVEYVEKDQVVYASDLQSGAPWGLARVSQRAGLTISNYDKYYHDPKGGNGVLAYVVDTGVNIEHQDFEGRAEWGKTVPFGDEDIDGNGHGTHVAGTIAGKKYGIAKKAKVIAVKVLRSNGSGSMSDVVAGVSFVAKDAKERAVKASKAGKVLNSVANMSLGGGYSRALNQAVDEAVSNGIHFVVAAGNDNRDACSYSPASSASAITVGSTDLSDNRSSFSNFGPCVNVFAPGRNILSTWIGSKTASRSISGTSMASPHVCGLAAYFLSLADQPLTTSQLAKLITESATKGIVTSPGAGSPNLLIYNNSGN</sequence>
<dbReference type="InterPro" id="IPR036852">
    <property type="entry name" value="Peptidase_S8/S53_dom_sf"/>
</dbReference>
<dbReference type="SUPFAM" id="SSF52743">
    <property type="entry name" value="Subtilisin-like"/>
    <property type="match status" value="1"/>
</dbReference>